<proteinExistence type="predicted"/>
<evidence type="ECO:0000313" key="3">
    <source>
        <dbReference type="Proteomes" id="UP000027600"/>
    </source>
</evidence>
<gene>
    <name evidence="2" type="ORF">RBI_I01634</name>
</gene>
<feature type="domain" description="Phage-Barnase-EndoU-ColicinE5/D-RelE like nuclease 2" evidence="1">
    <location>
        <begin position="10"/>
        <end position="128"/>
    </location>
</feature>
<evidence type="ECO:0000313" key="2">
    <source>
        <dbReference type="EMBL" id="CCO05336.1"/>
    </source>
</evidence>
<dbReference type="Proteomes" id="UP000027600">
    <property type="component" value="Chromosome I"/>
</dbReference>
<dbReference type="InterPro" id="IPR041110">
    <property type="entry name" value="PBECR2"/>
</dbReference>
<keyword evidence="3" id="KW-1185">Reference proteome</keyword>
<sequence>MAVNKVYSVGKIDIEIYKCVTEDIQTDEVIITERQIEHIKERHPSDYERYFSYAQEIIREPDYILEANKPNTAFVLKHIVDNGKNYQLILRLKTSHDPADYCNSIITFLKVEEKRYNRYLRTKKILYKSE</sequence>
<dbReference type="Pfam" id="PF18810">
    <property type="entry name" value="PBECR2"/>
    <property type="match status" value="1"/>
</dbReference>
<evidence type="ECO:0000259" key="1">
    <source>
        <dbReference type="Pfam" id="PF18810"/>
    </source>
</evidence>
<name>A0ABP1WLF3_9FIRM</name>
<dbReference type="RefSeq" id="WP_051706681.1">
    <property type="nucleotide sequence ID" value="NZ_DAWABQ010000009.1"/>
</dbReference>
<organism evidence="2 3">
    <name type="scientific">Ruminococcus bicirculans</name>
    <name type="common">ex Wegman et al. 2014</name>
    <dbReference type="NCBI Taxonomy" id="1160721"/>
    <lineage>
        <taxon>Bacteria</taxon>
        <taxon>Bacillati</taxon>
        <taxon>Bacillota</taxon>
        <taxon>Clostridia</taxon>
        <taxon>Eubacteriales</taxon>
        <taxon>Oscillospiraceae</taxon>
        <taxon>Ruminococcus</taxon>
    </lineage>
</organism>
<dbReference type="EMBL" id="HF545616">
    <property type="protein sequence ID" value="CCO05336.1"/>
    <property type="molecule type" value="Genomic_DNA"/>
</dbReference>
<reference evidence="2 3" key="1">
    <citation type="journal article" date="2014" name="Int. J. Syst. Evol. Microbiol.">
        <title>Complete genome of a new Firmicutes species belonging to the dominant human colonic microbiota ('Ruminococcus bicirculans') reveals two chromosomes and a selective capacity to utilize plant glucans.</title>
        <authorList>
            <consortium name="NISC Comparative Sequencing Program"/>
            <person name="Wegmann U."/>
            <person name="Louis P."/>
            <person name="Goesmann A."/>
            <person name="Henrissat B."/>
            <person name="Duncan S.H."/>
            <person name="Flint H.J."/>
        </authorList>
    </citation>
    <scope>NUCLEOTIDE SEQUENCE [LARGE SCALE GENOMIC DNA]</scope>
    <source>
        <strain evidence="2 3">80/3</strain>
    </source>
</reference>
<protein>
    <recommendedName>
        <fullName evidence="1">Phage-Barnase-EndoU-ColicinE5/D-RelE like nuclease 2 domain-containing protein</fullName>
    </recommendedName>
</protein>
<accession>A0ABP1WLF3</accession>